<evidence type="ECO:0000313" key="2">
    <source>
        <dbReference type="Proteomes" id="UP000198372"/>
    </source>
</evidence>
<name>A0A238FN19_9BASI</name>
<evidence type="ECO:0000313" key="1">
    <source>
        <dbReference type="EMBL" id="SCV72476.1"/>
    </source>
</evidence>
<dbReference type="OrthoDB" id="10424196at2759"/>
<accession>A0A238FN19</accession>
<dbReference type="Proteomes" id="UP000198372">
    <property type="component" value="Unassembled WGS sequence"/>
</dbReference>
<proteinExistence type="predicted"/>
<organism evidence="1 2">
    <name type="scientific">Microbotryum intermedium</name>
    <dbReference type="NCBI Taxonomy" id="269621"/>
    <lineage>
        <taxon>Eukaryota</taxon>
        <taxon>Fungi</taxon>
        <taxon>Dikarya</taxon>
        <taxon>Basidiomycota</taxon>
        <taxon>Pucciniomycotina</taxon>
        <taxon>Microbotryomycetes</taxon>
        <taxon>Microbotryales</taxon>
        <taxon>Microbotryaceae</taxon>
        <taxon>Microbotryum</taxon>
    </lineage>
</organism>
<gene>
    <name evidence="1" type="ORF">BQ2448_4013</name>
</gene>
<reference evidence="2" key="1">
    <citation type="submission" date="2016-09" db="EMBL/GenBank/DDBJ databases">
        <authorList>
            <person name="Jeantristanb JTB J.-T."/>
            <person name="Ricardo R."/>
        </authorList>
    </citation>
    <scope>NUCLEOTIDE SEQUENCE [LARGE SCALE GENOMIC DNA]</scope>
</reference>
<sequence length="250" mass="28377">MFATSSTWSKSAICKAINLEELYCIECYSVDYPRLEHPGPSLRLQRLVLDSTLLPTTIPAPLLPELTHLALINVEGRSAASFTRDAWLAEFAPQLTSCALTLVGSGWHSDLPIIRAMKKIRVLDLFIPNAVGLPVATILGPSPIDYAIGSTIEYLRIEMTSYRFNTFVTWAQENPPPNKLRYLGLRIQESVQEDARDNLLRVWARVKIEMVVVGRPEDRRREEGYEELFWDQVERGDFDRITITTPTSQL</sequence>
<dbReference type="AlphaFoldDB" id="A0A238FN19"/>
<keyword evidence="2" id="KW-1185">Reference proteome</keyword>
<protein>
    <submittedName>
        <fullName evidence="1">BQ2448_4013 protein</fullName>
    </submittedName>
</protein>
<dbReference type="EMBL" id="FMSP01000009">
    <property type="protein sequence ID" value="SCV72476.1"/>
    <property type="molecule type" value="Genomic_DNA"/>
</dbReference>